<proteinExistence type="predicted"/>
<feature type="domain" description="Methyl-accepting transducer" evidence="8">
    <location>
        <begin position="223"/>
        <end position="459"/>
    </location>
</feature>
<dbReference type="PANTHER" id="PTHR32089:SF119">
    <property type="entry name" value="METHYL-ACCEPTING CHEMOTAXIS PROTEIN CTPL"/>
    <property type="match status" value="1"/>
</dbReference>
<dbReference type="CDD" id="cd11386">
    <property type="entry name" value="MCP_signal"/>
    <property type="match status" value="1"/>
</dbReference>
<evidence type="ECO:0000256" key="5">
    <source>
        <dbReference type="ARBA" id="ARBA00023224"/>
    </source>
</evidence>
<feature type="transmembrane region" description="Helical" evidence="7">
    <location>
        <begin position="37"/>
        <end position="55"/>
    </location>
</feature>
<evidence type="ECO:0000313" key="9">
    <source>
        <dbReference type="EMBL" id="MEC5386199.1"/>
    </source>
</evidence>
<sequence>MNDALRLFRARADAVLVVVLAAHLGVCLVVAAFTSTWLPALLIGIPALAVPVFLWRTVPGQLVTSLAVAAGFMIFSALLIHQSSGMLETHFGIFALLAFLLLYCDWRPLIMAAAVIAVHHLGFSFMQAQGVGVFVFPKAEGVSFVFLHAAYVVIETAILCYIARQLLLRVESGIDISRFASHVHEGKLDFRFDEKRLQQSSELTSIAGLQAWLRSLISDTQQQATALRALAASLSQSSRVISQGASRQNDATSNMASTMQELGNTIRDISESATSAHDLAEQSSNAAHAGAQVVQGAVEQMTSFADVVDRAVASVEELGSKAEKAAQVVTIIKDIADQTNLLALNAAIEAARAGETGRGFAVVADEVRKLAERTTSATNEIAAMMGDMHNAKNSVLESIQMAVSQAHEGVAQASGAGQRIGVITEKTGQVGQIVSHISDALSEQTAASQQISSHVESIARMADEAESNTRNIAEQATRLDQISSSLHNSLSRYKIG</sequence>
<protein>
    <submittedName>
        <fullName evidence="9">Methyl-accepting chemotaxis protein</fullName>
    </submittedName>
</protein>
<keyword evidence="4 7" id="KW-0472">Membrane</keyword>
<evidence type="ECO:0000313" key="10">
    <source>
        <dbReference type="Proteomes" id="UP001331561"/>
    </source>
</evidence>
<dbReference type="SUPFAM" id="SSF58104">
    <property type="entry name" value="Methyl-accepting chemotaxis protein (MCP) signaling domain"/>
    <property type="match status" value="1"/>
</dbReference>
<name>A0ABU6K2P5_9RHOO</name>
<evidence type="ECO:0000256" key="1">
    <source>
        <dbReference type="ARBA" id="ARBA00004141"/>
    </source>
</evidence>
<feature type="transmembrane region" description="Helical" evidence="7">
    <location>
        <begin position="110"/>
        <end position="136"/>
    </location>
</feature>
<feature type="transmembrane region" description="Helical" evidence="7">
    <location>
        <begin position="12"/>
        <end position="31"/>
    </location>
</feature>
<accession>A0ABU6K2P5</accession>
<evidence type="ECO:0000256" key="6">
    <source>
        <dbReference type="PROSITE-ProRule" id="PRU00284"/>
    </source>
</evidence>
<dbReference type="PANTHER" id="PTHR32089">
    <property type="entry name" value="METHYL-ACCEPTING CHEMOTAXIS PROTEIN MCPB"/>
    <property type="match status" value="1"/>
</dbReference>
<keyword evidence="10" id="KW-1185">Reference proteome</keyword>
<reference evidence="9 10" key="1">
    <citation type="submission" date="2024-01" db="EMBL/GenBank/DDBJ databases">
        <title>Uliginosibacterium soil sp. nov.</title>
        <authorList>
            <person name="Lv Y."/>
        </authorList>
    </citation>
    <scope>NUCLEOTIDE SEQUENCE [LARGE SCALE GENOMIC DNA]</scope>
    <source>
        <strain evidence="9 10">H3</strain>
    </source>
</reference>
<gene>
    <name evidence="9" type="ORF">VVD49_10710</name>
</gene>
<evidence type="ECO:0000256" key="7">
    <source>
        <dbReference type="SAM" id="Phobius"/>
    </source>
</evidence>
<dbReference type="EMBL" id="JAYXHS010000002">
    <property type="protein sequence ID" value="MEC5386199.1"/>
    <property type="molecule type" value="Genomic_DNA"/>
</dbReference>
<dbReference type="RefSeq" id="WP_327599173.1">
    <property type="nucleotide sequence ID" value="NZ_JAYXHS010000002.1"/>
</dbReference>
<comment type="caution">
    <text evidence="9">The sequence shown here is derived from an EMBL/GenBank/DDBJ whole genome shotgun (WGS) entry which is preliminary data.</text>
</comment>
<dbReference type="Proteomes" id="UP001331561">
    <property type="component" value="Unassembled WGS sequence"/>
</dbReference>
<feature type="transmembrane region" description="Helical" evidence="7">
    <location>
        <begin position="62"/>
        <end position="80"/>
    </location>
</feature>
<comment type="subcellular location">
    <subcellularLocation>
        <location evidence="1">Membrane</location>
        <topology evidence="1">Multi-pass membrane protein</topology>
    </subcellularLocation>
</comment>
<feature type="transmembrane region" description="Helical" evidence="7">
    <location>
        <begin position="142"/>
        <end position="163"/>
    </location>
</feature>
<dbReference type="PROSITE" id="PS50111">
    <property type="entry name" value="CHEMOTAXIS_TRANSDUC_2"/>
    <property type="match status" value="1"/>
</dbReference>
<dbReference type="SMART" id="SM00283">
    <property type="entry name" value="MA"/>
    <property type="match status" value="1"/>
</dbReference>
<dbReference type="Gene3D" id="1.10.287.950">
    <property type="entry name" value="Methyl-accepting chemotaxis protein"/>
    <property type="match status" value="1"/>
</dbReference>
<feature type="transmembrane region" description="Helical" evidence="7">
    <location>
        <begin position="86"/>
        <end position="103"/>
    </location>
</feature>
<evidence type="ECO:0000256" key="2">
    <source>
        <dbReference type="ARBA" id="ARBA00022692"/>
    </source>
</evidence>
<keyword evidence="2 7" id="KW-0812">Transmembrane</keyword>
<evidence type="ECO:0000256" key="3">
    <source>
        <dbReference type="ARBA" id="ARBA00022989"/>
    </source>
</evidence>
<keyword evidence="5 6" id="KW-0807">Transducer</keyword>
<evidence type="ECO:0000256" key="4">
    <source>
        <dbReference type="ARBA" id="ARBA00023136"/>
    </source>
</evidence>
<dbReference type="Pfam" id="PF00015">
    <property type="entry name" value="MCPsignal"/>
    <property type="match status" value="1"/>
</dbReference>
<dbReference type="InterPro" id="IPR004089">
    <property type="entry name" value="MCPsignal_dom"/>
</dbReference>
<keyword evidence="3 7" id="KW-1133">Transmembrane helix</keyword>
<evidence type="ECO:0000259" key="8">
    <source>
        <dbReference type="PROSITE" id="PS50111"/>
    </source>
</evidence>
<organism evidence="9 10">
    <name type="scientific">Uliginosibacterium silvisoli</name>
    <dbReference type="NCBI Taxonomy" id="3114758"/>
    <lineage>
        <taxon>Bacteria</taxon>
        <taxon>Pseudomonadati</taxon>
        <taxon>Pseudomonadota</taxon>
        <taxon>Betaproteobacteria</taxon>
        <taxon>Rhodocyclales</taxon>
        <taxon>Zoogloeaceae</taxon>
        <taxon>Uliginosibacterium</taxon>
    </lineage>
</organism>